<keyword evidence="8" id="KW-1185">Reference proteome</keyword>
<dbReference type="CDD" id="cd00367">
    <property type="entry name" value="PTS-HPr_like"/>
    <property type="match status" value="1"/>
</dbReference>
<dbReference type="GO" id="GO:0005737">
    <property type="term" value="C:cytoplasm"/>
    <property type="evidence" value="ECO:0007669"/>
    <property type="project" value="UniProtKB-SubCell"/>
</dbReference>
<evidence type="ECO:0000256" key="5">
    <source>
        <dbReference type="ARBA" id="ARBA00022683"/>
    </source>
</evidence>
<comment type="function">
    <text evidence="1">General (non sugar-specific) component of the phosphoenolpyruvate-dependent sugar phosphotransferase system (sugar PTS). This major carbohydrate active-transport system catalyzes the phosphorylation of incoming sugar substrates concomitantly with their translocation across the cell membrane. The phosphoryl group from phosphoenolpyruvate (PEP) is transferred to the phosphoryl carrier protein HPr by enzyme I. Phospho-HPr then transfers it to the PTS EIIA domain.</text>
</comment>
<dbReference type="GO" id="GO:0009401">
    <property type="term" value="P:phosphoenolpyruvate-dependent sugar phosphotransferase system"/>
    <property type="evidence" value="ECO:0007669"/>
    <property type="project" value="UniProtKB-KW"/>
</dbReference>
<name>A0A6M0H4E2_9CLOT</name>
<dbReference type="SUPFAM" id="SSF55594">
    <property type="entry name" value="HPr-like"/>
    <property type="match status" value="1"/>
</dbReference>
<evidence type="ECO:0000256" key="2">
    <source>
        <dbReference type="ARBA" id="ARBA00004496"/>
    </source>
</evidence>
<gene>
    <name evidence="7" type="ORF">G3M99_09830</name>
</gene>
<dbReference type="InterPro" id="IPR050399">
    <property type="entry name" value="HPr"/>
</dbReference>
<organism evidence="7 8">
    <name type="scientific">Clostridium senegalense</name>
    <dbReference type="NCBI Taxonomy" id="1465809"/>
    <lineage>
        <taxon>Bacteria</taxon>
        <taxon>Bacillati</taxon>
        <taxon>Bacillota</taxon>
        <taxon>Clostridia</taxon>
        <taxon>Eubacteriales</taxon>
        <taxon>Clostridiaceae</taxon>
        <taxon>Clostridium</taxon>
    </lineage>
</organism>
<keyword evidence="4" id="KW-0963">Cytoplasm</keyword>
<dbReference type="PRINTS" id="PR00107">
    <property type="entry name" value="PHOSPHOCPHPR"/>
</dbReference>
<dbReference type="PROSITE" id="PS00369">
    <property type="entry name" value="PTS_HPR_HIS"/>
    <property type="match status" value="1"/>
</dbReference>
<dbReference type="EMBL" id="JAAGPU010000016">
    <property type="protein sequence ID" value="NEU05148.1"/>
    <property type="molecule type" value="Genomic_DNA"/>
</dbReference>
<comment type="caution">
    <text evidence="7">The sequence shown here is derived from an EMBL/GenBank/DDBJ whole genome shotgun (WGS) entry which is preliminary data.</text>
</comment>
<dbReference type="Pfam" id="PF00381">
    <property type="entry name" value="PTS-HPr"/>
    <property type="match status" value="1"/>
</dbReference>
<dbReference type="InterPro" id="IPR000032">
    <property type="entry name" value="HPr-like"/>
</dbReference>
<evidence type="ECO:0000313" key="7">
    <source>
        <dbReference type="EMBL" id="NEU05148.1"/>
    </source>
</evidence>
<evidence type="ECO:0000259" key="6">
    <source>
        <dbReference type="PROSITE" id="PS51350"/>
    </source>
</evidence>
<keyword evidence="5" id="KW-0598">Phosphotransferase system</keyword>
<dbReference type="InterPro" id="IPR002114">
    <property type="entry name" value="PTS_HPr_Ser_P_site"/>
</dbReference>
<dbReference type="Gene3D" id="3.30.1340.10">
    <property type="entry name" value="HPr-like"/>
    <property type="match status" value="1"/>
</dbReference>
<evidence type="ECO:0000256" key="4">
    <source>
        <dbReference type="ARBA" id="ARBA00022490"/>
    </source>
</evidence>
<dbReference type="InterPro" id="IPR001020">
    <property type="entry name" value="PTS_HPr_His_P_site"/>
</dbReference>
<dbReference type="AlphaFoldDB" id="A0A6M0H4E2"/>
<dbReference type="PANTHER" id="PTHR33705">
    <property type="entry name" value="PHOSPHOCARRIER PROTEIN HPR"/>
    <property type="match status" value="1"/>
</dbReference>
<dbReference type="Proteomes" id="UP000481872">
    <property type="component" value="Unassembled WGS sequence"/>
</dbReference>
<dbReference type="PROSITE" id="PS00589">
    <property type="entry name" value="PTS_HPR_SER"/>
    <property type="match status" value="1"/>
</dbReference>
<comment type="subcellular location">
    <subcellularLocation>
        <location evidence="2">Cytoplasm</location>
    </subcellularLocation>
</comment>
<feature type="domain" description="HPr" evidence="6">
    <location>
        <begin position="1"/>
        <end position="83"/>
    </location>
</feature>
<dbReference type="PANTHER" id="PTHR33705:SF2">
    <property type="entry name" value="PHOSPHOCARRIER PROTEIN NPR"/>
    <property type="match status" value="1"/>
</dbReference>
<dbReference type="PROSITE" id="PS51350">
    <property type="entry name" value="PTS_HPR_DOM"/>
    <property type="match status" value="1"/>
</dbReference>
<dbReference type="NCBIfam" id="TIGR01003">
    <property type="entry name" value="PTS_HPr_family"/>
    <property type="match status" value="1"/>
</dbReference>
<reference evidence="7 8" key="1">
    <citation type="submission" date="2020-02" db="EMBL/GenBank/DDBJ databases">
        <title>Genome assembly of a novel Clostridium senegalense strain.</title>
        <authorList>
            <person name="Gupta T.B."/>
            <person name="Jauregui R."/>
            <person name="Maclean P."/>
            <person name="Nawarathana A."/>
            <person name="Brightwell G."/>
        </authorList>
    </citation>
    <scope>NUCLEOTIDE SEQUENCE [LARGE SCALE GENOMIC DNA]</scope>
    <source>
        <strain evidence="7 8">AGRFS4</strain>
    </source>
</reference>
<sequence>MKKLDIVIKDKVGLHARPATNLVKVAQNFKSNIDIEKNGVKANCKSIIGILSIGASMGETISFIIEGEDELEAYDSLKELFYN</sequence>
<dbReference type="RefSeq" id="WP_061994522.1">
    <property type="nucleotide sequence ID" value="NZ_JAAGPU010000016.1"/>
</dbReference>
<evidence type="ECO:0000256" key="1">
    <source>
        <dbReference type="ARBA" id="ARBA00003681"/>
    </source>
</evidence>
<proteinExistence type="predicted"/>
<dbReference type="InterPro" id="IPR035895">
    <property type="entry name" value="HPr-like_sf"/>
</dbReference>
<evidence type="ECO:0000256" key="3">
    <source>
        <dbReference type="ARBA" id="ARBA00020422"/>
    </source>
</evidence>
<protein>
    <recommendedName>
        <fullName evidence="3">Phosphocarrier protein HPr</fullName>
    </recommendedName>
</protein>
<evidence type="ECO:0000313" key="8">
    <source>
        <dbReference type="Proteomes" id="UP000481872"/>
    </source>
</evidence>
<accession>A0A6M0H4E2</accession>